<sequence length="212" mass="22583">MGSVIESIPIVESSSSGLAEGHPPAEKKAAPSIDGSGSSNTSPNEDEDGDVARPGPPLQASQAHLRVSGNKHLASDTEAPLQSPPINEPAERASSADTHKSQIVQASILHILVMLMTHRLGVIATKHVQETQHSGQKIIALVAMFAATIMALLSGGKLEHGRALFAQGYRDLGGIRPPMNRSDPLVAFIVLSFFSLSIPWTRLLLAWCWAEY</sequence>
<feature type="transmembrane region" description="Helical" evidence="2">
    <location>
        <begin position="138"/>
        <end position="156"/>
    </location>
</feature>
<feature type="transmembrane region" description="Helical" evidence="2">
    <location>
        <begin position="185"/>
        <end position="210"/>
    </location>
</feature>
<reference evidence="4" key="1">
    <citation type="submission" date="2015-07" db="EMBL/GenBank/DDBJ databases">
        <authorList>
            <person name="Teixeira M.M."/>
            <person name="Souza R.C."/>
            <person name="Almeida L.G."/>
            <person name="Vicente V.A."/>
            <person name="de Hoog S."/>
            <person name="Bocca A.L."/>
            <person name="de Almeida S.R."/>
            <person name="Vasconcelos A.T."/>
            <person name="Felipe M.S."/>
        </authorList>
    </citation>
    <scope>NUCLEOTIDE SEQUENCE [LARGE SCALE GENOMIC DNA]</scope>
    <source>
        <strain evidence="4">KSF</strain>
    </source>
</reference>
<dbReference type="EMBL" id="LGRB01000020">
    <property type="protein sequence ID" value="OCT45415.1"/>
    <property type="molecule type" value="Genomic_DNA"/>
</dbReference>
<dbReference type="VEuPathDB" id="FungiDB:CLCR_06310"/>
<protein>
    <submittedName>
        <fullName evidence="3">Uncharacterized protein</fullName>
    </submittedName>
</protein>
<keyword evidence="2" id="KW-1133">Transmembrane helix</keyword>
<keyword evidence="2" id="KW-0812">Transmembrane</keyword>
<feature type="region of interest" description="Disordered" evidence="1">
    <location>
        <begin position="1"/>
        <end position="99"/>
    </location>
</feature>
<evidence type="ECO:0000313" key="4">
    <source>
        <dbReference type="Proteomes" id="UP000094526"/>
    </source>
</evidence>
<evidence type="ECO:0000256" key="1">
    <source>
        <dbReference type="SAM" id="MobiDB-lite"/>
    </source>
</evidence>
<accession>A0A1C1CA64</accession>
<dbReference type="AlphaFoldDB" id="A0A1C1CA64"/>
<gene>
    <name evidence="3" type="ORF">CLCR_06310</name>
</gene>
<organism evidence="3 4">
    <name type="scientific">Cladophialophora carrionii</name>
    <dbReference type="NCBI Taxonomy" id="86049"/>
    <lineage>
        <taxon>Eukaryota</taxon>
        <taxon>Fungi</taxon>
        <taxon>Dikarya</taxon>
        <taxon>Ascomycota</taxon>
        <taxon>Pezizomycotina</taxon>
        <taxon>Eurotiomycetes</taxon>
        <taxon>Chaetothyriomycetidae</taxon>
        <taxon>Chaetothyriales</taxon>
        <taxon>Herpotrichiellaceae</taxon>
        <taxon>Cladophialophora</taxon>
    </lineage>
</organism>
<proteinExistence type="predicted"/>
<name>A0A1C1CA64_9EURO</name>
<evidence type="ECO:0000256" key="2">
    <source>
        <dbReference type="SAM" id="Phobius"/>
    </source>
</evidence>
<keyword evidence="4" id="KW-1185">Reference proteome</keyword>
<feature type="compositionally biased region" description="Low complexity" evidence="1">
    <location>
        <begin position="1"/>
        <end position="16"/>
    </location>
</feature>
<evidence type="ECO:0000313" key="3">
    <source>
        <dbReference type="EMBL" id="OCT45415.1"/>
    </source>
</evidence>
<dbReference type="OrthoDB" id="4158898at2759"/>
<keyword evidence="2" id="KW-0472">Membrane</keyword>
<dbReference type="Proteomes" id="UP000094526">
    <property type="component" value="Unassembled WGS sequence"/>
</dbReference>
<comment type="caution">
    <text evidence="3">The sequence shown here is derived from an EMBL/GenBank/DDBJ whole genome shotgun (WGS) entry which is preliminary data.</text>
</comment>